<feature type="repeat" description="WD" evidence="3">
    <location>
        <begin position="1161"/>
        <end position="1202"/>
    </location>
</feature>
<evidence type="ECO:0000256" key="2">
    <source>
        <dbReference type="ARBA" id="ARBA00022737"/>
    </source>
</evidence>
<accession>A0A0B7FAM6</accession>
<dbReference type="InterPro" id="IPR019775">
    <property type="entry name" value="WD40_repeat_CS"/>
</dbReference>
<evidence type="ECO:0000259" key="5">
    <source>
        <dbReference type="Pfam" id="PF24883"/>
    </source>
</evidence>
<evidence type="ECO:0000313" key="6">
    <source>
        <dbReference type="EMBL" id="CEL53283.1"/>
    </source>
</evidence>
<dbReference type="InterPro" id="IPR036322">
    <property type="entry name" value="WD40_repeat_dom_sf"/>
</dbReference>
<dbReference type="PROSITE" id="PS50082">
    <property type="entry name" value="WD_REPEATS_2"/>
    <property type="match status" value="2"/>
</dbReference>
<dbReference type="PANTHER" id="PTHR34144">
    <property type="entry name" value="CHROMOSOME 8, WHOLE GENOME SHOTGUN SEQUENCE"/>
    <property type="match status" value="1"/>
</dbReference>
<feature type="region of interest" description="Disordered" evidence="4">
    <location>
        <begin position="1"/>
        <end position="73"/>
    </location>
</feature>
<dbReference type="Pfam" id="PF00400">
    <property type="entry name" value="WD40"/>
    <property type="match status" value="4"/>
</dbReference>
<dbReference type="SUPFAM" id="SSF50978">
    <property type="entry name" value="WD40 repeat-like"/>
    <property type="match status" value="1"/>
</dbReference>
<dbReference type="EMBL" id="LN679111">
    <property type="protein sequence ID" value="CEL53283.1"/>
    <property type="molecule type" value="Genomic_DNA"/>
</dbReference>
<dbReference type="InterPro" id="IPR011047">
    <property type="entry name" value="Quinoprotein_ADH-like_sf"/>
</dbReference>
<feature type="compositionally biased region" description="Polar residues" evidence="4">
    <location>
        <begin position="26"/>
        <end position="39"/>
    </location>
</feature>
<dbReference type="Proteomes" id="UP000059188">
    <property type="component" value="Unassembled WGS sequence"/>
</dbReference>
<dbReference type="Gene3D" id="2.130.10.10">
    <property type="entry name" value="YVTN repeat-like/Quinoprotein amine dehydrogenase"/>
    <property type="match status" value="4"/>
</dbReference>
<dbReference type="OrthoDB" id="262547at2759"/>
<dbReference type="PROSITE" id="PS00678">
    <property type="entry name" value="WD_REPEATS_1"/>
    <property type="match status" value="1"/>
</dbReference>
<dbReference type="InterPro" id="IPR015943">
    <property type="entry name" value="WD40/YVTN_repeat-like_dom_sf"/>
</dbReference>
<feature type="compositionally biased region" description="Basic and acidic residues" evidence="4">
    <location>
        <begin position="15"/>
        <end position="25"/>
    </location>
</feature>
<evidence type="ECO:0000256" key="1">
    <source>
        <dbReference type="ARBA" id="ARBA00022574"/>
    </source>
</evidence>
<dbReference type="InterPro" id="IPR056884">
    <property type="entry name" value="NPHP3-like_N"/>
</dbReference>
<dbReference type="SUPFAM" id="SSF52540">
    <property type="entry name" value="P-loop containing nucleoside triphosphate hydrolases"/>
    <property type="match status" value="1"/>
</dbReference>
<evidence type="ECO:0000313" key="7">
    <source>
        <dbReference type="Proteomes" id="UP000059188"/>
    </source>
</evidence>
<dbReference type="InterPro" id="IPR021047">
    <property type="entry name" value="Mannosyltransferase_CMT1"/>
</dbReference>
<name>A0A0B7FAM6_THACB</name>
<reference evidence="6 7" key="1">
    <citation type="submission" date="2014-11" db="EMBL/GenBank/DDBJ databases">
        <authorList>
            <person name="Wibberg Daniel"/>
        </authorList>
    </citation>
    <scope>NUCLEOTIDE SEQUENCE [LARGE SCALE GENOMIC DNA]</scope>
    <source>
        <strain evidence="6">Rhizoctonia solani AG1-IB 7/3/14</strain>
    </source>
</reference>
<dbReference type="PROSITE" id="PS50294">
    <property type="entry name" value="WD_REPEATS_REGION"/>
    <property type="match status" value="1"/>
</dbReference>
<gene>
    <name evidence="6" type="ORF">RSOLAG1IB_06250</name>
</gene>
<protein>
    <recommendedName>
        <fullName evidence="5">Nephrocystin 3-like N-terminal domain-containing protein</fullName>
    </recommendedName>
</protein>
<keyword evidence="2" id="KW-0677">Repeat</keyword>
<proteinExistence type="predicted"/>
<feature type="compositionally biased region" description="Low complexity" evidence="4">
    <location>
        <begin position="54"/>
        <end position="70"/>
    </location>
</feature>
<dbReference type="Gene3D" id="3.40.50.300">
    <property type="entry name" value="P-loop containing nucleotide triphosphate hydrolases"/>
    <property type="match status" value="1"/>
</dbReference>
<dbReference type="InterPro" id="IPR001680">
    <property type="entry name" value="WD40_rpt"/>
</dbReference>
<organism evidence="6 7">
    <name type="scientific">Thanatephorus cucumeris (strain AG1-IB / isolate 7/3/14)</name>
    <name type="common">Lettuce bottom rot fungus</name>
    <name type="synonym">Rhizoctonia solani</name>
    <dbReference type="NCBI Taxonomy" id="1108050"/>
    <lineage>
        <taxon>Eukaryota</taxon>
        <taxon>Fungi</taxon>
        <taxon>Dikarya</taxon>
        <taxon>Basidiomycota</taxon>
        <taxon>Agaricomycotina</taxon>
        <taxon>Agaricomycetes</taxon>
        <taxon>Cantharellales</taxon>
        <taxon>Ceratobasidiaceae</taxon>
        <taxon>Rhizoctonia</taxon>
        <taxon>Rhizoctonia solani AG-1</taxon>
    </lineage>
</organism>
<evidence type="ECO:0000256" key="3">
    <source>
        <dbReference type="PROSITE-ProRule" id="PRU00221"/>
    </source>
</evidence>
<dbReference type="SUPFAM" id="SSF50998">
    <property type="entry name" value="Quinoprotein alcohol dehydrogenase-like"/>
    <property type="match status" value="1"/>
</dbReference>
<sequence>MPGSRLSKFFKKHTLRDASQTHRTTDSSNPGTRTNSHSSMPIAGTMVPRDPGITTSRSSTPPAGASTTTGKPRKFNWKSLKEFAKISNMVGPFKAFADDLIECTHIYEASNISENQEGFKALHNELEELFEELNNHLTPNAPPVMTVEIAWIKGKQDRSGLKRAIEVGGDAEDVLACYRRVRGHLQRLLFNINLSMWKAVDELAAESRLIKLSLAQSATYDSAQAFEVERGECTPGTRVAVFETIFEWLNDPLSGYVYWMNGMAGTGKTTIAYSLCAQLAAKHKLAASFFCSRALPGCRNVNLIVPCVAYQLARFSRPFRFELQQVLEENPDAHTKLPHSQFDILISRPLGQVRDHWPSNSVVVIDALDECDNKRGTGVILDILLTKAHNLPLKFFLSSRPEPAIRDQMSKPIAGQVSSRMVLHELDESTVRTDIRTYIEAALSGMPDPPSEQQIATLAERAGILFIYAATVLRYIAYDGFGQNPRARLDMVLNTSVPSISSKKYKRIDELYTTILKIALCDPELDTIEKEDRKLVLHTVVCVREPLTIPALSVLLKMDEHRVHAALRPNWSVLHVVESTKIVMPLHASFPDYIFDETRSQDYHCNQELHNRTLAQLCFECIKDTRPQFNICGLDSSYVLDCDIEDLDERIKSAISAGLFYACRYWAAHLTSGNDVSGTADIFECFLTSHLLLWIEVMNLKKSFDQCIQAIHAAEVWCRRLEYATNIIDLIHDAWRFAMTVASNQVNQSTPHIYVSVLRLWPQENPLAKHYMARTKDMIKVTGASVRFQQPLLAKWPLGNSIRCGAFSPDGTRFAVGVSDAVRILDSFTGQDLIDPIQAHSFMVTAIQYSPDGAYITSANLDICIWDAQSGQLIHRLVREDMITMSIILLSLSPDNTRIASSSGDSIQTWNVYDNEVRCLPQLPSHSSVQTIEYSPDGIFLAGCIINFPNYNGPEVKVWNAQNGEVISQFMMNGSSSHGPFDMFSGAPRAHCLIAWYPNSTRIMACGDSNIYVWDIQSTELVLGPLKIENKGLGMVPTGVSWDRNRVVMLSIESTDKRNSLHIFDTQTGQLVFGPLKLEGNRGPLSFAYFSHDKTRILASNSEQNAVCVFDAYSGQQELSRPSKFRLVGYSPDGTHIVSDMDATSIAIWNIQTRKMVLGPLTGHTRAISSVKYSHNGACILSCAHDSTIRIWDAQNGQSQMVFGPRRKSILSMPLNTLAGYSPDDASIICTWEGDDAAYIFSVHKKQTVLGPLRTDSIIYDVGYSPNGAILMASTAPVIYMWDAHTGRPLFNISRLSADVQENFLGPPIKFSPDSTRIASGSFLGTGSTGVWDTREGQQVLGPLEWHPGSYGVGLLEYSPDGAHIVSTAFDEGVAYVWNAYTGELVFGPINDSDHPVDIERAVYSPDGTQIASVSVYGTIHVWDIQDISKSSQSYPAWDGGASLKSQRPHRLNSFQPTVPPTPEQRFRILTLLSTLSPHHTRTCTRNSQSGYVKQVEDRYTTLVGHSTPNKGSWWSGHDEEHASSNRRRSELSALGHKYFFAINLYNSFDVIPDLFATMFRVGAVLGYQNVFVSIYENGSSDQTKALLRIFDSLTRSVGMRVVIRTSMRRRGAFNHRIEYLAEVRNAAMVPLHELRENEGEVFDSVVFMNDVLPCIDDVLELIWQSRRQNAGLTCAADYMFHDGVGAPVFYDNWVARDINGTALKNAPFEQVFYHPESSDRFQRHLPIQVQSCWNGIAVLDPAPLYATPHVRFRMAKIAEGECSASECSLIGNDYWNAGYGRIIMVPRVKLAYDKKVWDIIHPTRRNLTAIRGYVRLGGLPDDPRTDPQDRSWYGPHDRLFVPEESQILEFTPGPPYVWCWGWDGAGDLDGPDVDPIWEAMPNRTTLQEAITIKHDRSLEL</sequence>
<dbReference type="PANTHER" id="PTHR34144:SF1">
    <property type="entry name" value="CAPSULAR ASSOCIATED PROTEIN"/>
    <property type="match status" value="1"/>
</dbReference>
<dbReference type="SMART" id="SM00320">
    <property type="entry name" value="WD40"/>
    <property type="match status" value="10"/>
</dbReference>
<dbReference type="InterPro" id="IPR027417">
    <property type="entry name" value="P-loop_NTPase"/>
</dbReference>
<dbReference type="STRING" id="1108050.A0A0B7FAM6"/>
<dbReference type="Pfam" id="PF24883">
    <property type="entry name" value="NPHP3_N"/>
    <property type="match status" value="1"/>
</dbReference>
<dbReference type="Pfam" id="PF11735">
    <property type="entry name" value="CAP59_mtransfer"/>
    <property type="match status" value="1"/>
</dbReference>
<keyword evidence="7" id="KW-1185">Reference proteome</keyword>
<feature type="domain" description="Nephrocystin 3-like N-terminal" evidence="5">
    <location>
        <begin position="245"/>
        <end position="400"/>
    </location>
</feature>
<feature type="repeat" description="WD" evidence="3">
    <location>
        <begin position="1392"/>
        <end position="1433"/>
    </location>
</feature>
<keyword evidence="1 3" id="KW-0853">WD repeat</keyword>
<evidence type="ECO:0000256" key="4">
    <source>
        <dbReference type="SAM" id="MobiDB-lite"/>
    </source>
</evidence>